<feature type="transmembrane region" description="Helical" evidence="1">
    <location>
        <begin position="206"/>
        <end position="225"/>
    </location>
</feature>
<keyword evidence="1" id="KW-0472">Membrane</keyword>
<proteinExistence type="predicted"/>
<dbReference type="OrthoDB" id="672033at2"/>
<keyword evidence="1" id="KW-0812">Transmembrane</keyword>
<dbReference type="EMBL" id="CP140154">
    <property type="protein sequence ID" value="WQG92350.1"/>
    <property type="molecule type" value="Genomic_DNA"/>
</dbReference>
<feature type="transmembrane region" description="Helical" evidence="1">
    <location>
        <begin position="54"/>
        <end position="87"/>
    </location>
</feature>
<dbReference type="EMBL" id="FPIZ01000009">
    <property type="protein sequence ID" value="SFW64887.1"/>
    <property type="molecule type" value="Genomic_DNA"/>
</dbReference>
<sequence length="228" mass="25351">MKTNLTLFTKIATRSAAAWLSIVIPGILVSIIGLIISIYLLGHQPGPGYAGSRAGIVGAILGIVVMFTVAFWSSVLFVLSLSGFALFPSMASGYTLKKAIFLVWDNKLGDYFMEKIGVYVDKVMVKIAEKRATLDATLNKEVIKELKLEVKKDGDTNKWQKKILNYLLKKVNLDNIDWKGDPAAVKKAILVKVKEYIGEKLMPSALYVRLMLILPIVLMVLAFIYDRH</sequence>
<feature type="transmembrane region" description="Helical" evidence="1">
    <location>
        <begin position="16"/>
        <end position="42"/>
    </location>
</feature>
<evidence type="ECO:0000313" key="5">
    <source>
        <dbReference type="Proteomes" id="UP001326715"/>
    </source>
</evidence>
<gene>
    <name evidence="2" type="ORF">SAMN05661012_03218</name>
    <name evidence="3" type="ORF">SR876_12615</name>
</gene>
<dbReference type="Proteomes" id="UP001326715">
    <property type="component" value="Chromosome"/>
</dbReference>
<organism evidence="2 4">
    <name type="scientific">Chitinophaga sancti</name>
    <dbReference type="NCBI Taxonomy" id="1004"/>
    <lineage>
        <taxon>Bacteria</taxon>
        <taxon>Pseudomonadati</taxon>
        <taxon>Bacteroidota</taxon>
        <taxon>Chitinophagia</taxon>
        <taxon>Chitinophagales</taxon>
        <taxon>Chitinophagaceae</taxon>
        <taxon>Chitinophaga</taxon>
    </lineage>
</organism>
<keyword evidence="5" id="KW-1185">Reference proteome</keyword>
<dbReference type="AlphaFoldDB" id="A0A1K1QYA8"/>
<name>A0A1K1QYA8_9BACT</name>
<protein>
    <submittedName>
        <fullName evidence="2">Uncharacterized protein</fullName>
    </submittedName>
</protein>
<dbReference type="Proteomes" id="UP000183788">
    <property type="component" value="Unassembled WGS sequence"/>
</dbReference>
<reference evidence="2 4" key="1">
    <citation type="submission" date="2016-11" db="EMBL/GenBank/DDBJ databases">
        <authorList>
            <person name="Jaros S."/>
            <person name="Januszkiewicz K."/>
            <person name="Wedrychowicz H."/>
        </authorList>
    </citation>
    <scope>NUCLEOTIDE SEQUENCE [LARGE SCALE GENOMIC DNA]</scope>
    <source>
        <strain evidence="2 4">DSM 784</strain>
    </source>
</reference>
<evidence type="ECO:0000256" key="1">
    <source>
        <dbReference type="SAM" id="Phobius"/>
    </source>
</evidence>
<reference evidence="3 5" key="2">
    <citation type="submission" date="2023-11" db="EMBL/GenBank/DDBJ databases">
        <title>MicrobeMod: A computational toolkit for identifying prokaryotic methylation and restriction-modification with nanopore sequencing.</title>
        <authorList>
            <person name="Crits-Christoph A."/>
            <person name="Kang S.C."/>
            <person name="Lee H."/>
            <person name="Ostrov N."/>
        </authorList>
    </citation>
    <scope>NUCLEOTIDE SEQUENCE [LARGE SCALE GENOMIC DNA]</scope>
    <source>
        <strain evidence="3 5">ATCC 23090</strain>
    </source>
</reference>
<evidence type="ECO:0000313" key="2">
    <source>
        <dbReference type="EMBL" id="SFW64887.1"/>
    </source>
</evidence>
<keyword evidence="1" id="KW-1133">Transmembrane helix</keyword>
<evidence type="ECO:0000313" key="3">
    <source>
        <dbReference type="EMBL" id="WQG92350.1"/>
    </source>
</evidence>
<evidence type="ECO:0000313" key="4">
    <source>
        <dbReference type="Proteomes" id="UP000183788"/>
    </source>
</evidence>
<dbReference type="RefSeq" id="WP_072362185.1">
    <property type="nucleotide sequence ID" value="NZ_CP139972.1"/>
</dbReference>
<accession>A0A1K1QYA8</accession>